<dbReference type="GO" id="GO:0043937">
    <property type="term" value="P:regulation of sporulation"/>
    <property type="evidence" value="ECO:0007669"/>
    <property type="project" value="InterPro"/>
</dbReference>
<dbReference type="Pfam" id="PF09388">
    <property type="entry name" value="SpoOE-like"/>
    <property type="match status" value="1"/>
</dbReference>
<dbReference type="AlphaFoldDB" id="A0A1M6L4Z8"/>
<dbReference type="InterPro" id="IPR037208">
    <property type="entry name" value="Spo0E-like_sf"/>
</dbReference>
<gene>
    <name evidence="1" type="ORF">SAMN02745912_00648</name>
</gene>
<dbReference type="EMBL" id="FRAG01000005">
    <property type="protein sequence ID" value="SHJ66129.1"/>
    <property type="molecule type" value="Genomic_DNA"/>
</dbReference>
<sequence length="57" mass="6783">MKDTNNLSDKIEKLRKEISETIENNLHNITIDEIIDKSNELNRLIVEYHKQAYKTKP</sequence>
<keyword evidence="2" id="KW-1185">Reference proteome</keyword>
<dbReference type="Gene3D" id="4.10.280.10">
    <property type="entry name" value="Helix-loop-helix DNA-binding domain"/>
    <property type="match status" value="1"/>
</dbReference>
<dbReference type="RefSeq" id="WP_084111636.1">
    <property type="nucleotide sequence ID" value="NZ_FRAG01000005.1"/>
</dbReference>
<dbReference type="SUPFAM" id="SSF140500">
    <property type="entry name" value="BAS1536-like"/>
    <property type="match status" value="1"/>
</dbReference>
<name>A0A1M6L4Z8_PARC5</name>
<dbReference type="Proteomes" id="UP000184465">
    <property type="component" value="Unassembled WGS sequence"/>
</dbReference>
<dbReference type="InterPro" id="IPR018540">
    <property type="entry name" value="Spo0E-like"/>
</dbReference>
<evidence type="ECO:0000313" key="2">
    <source>
        <dbReference type="Proteomes" id="UP000184465"/>
    </source>
</evidence>
<accession>A0A1M6L4Z8</accession>
<proteinExistence type="predicted"/>
<protein>
    <submittedName>
        <fullName evidence="1">Spo0E like sporulation regulatory protein</fullName>
    </submittedName>
</protein>
<dbReference type="GO" id="GO:0046983">
    <property type="term" value="F:protein dimerization activity"/>
    <property type="evidence" value="ECO:0007669"/>
    <property type="project" value="InterPro"/>
</dbReference>
<dbReference type="InterPro" id="IPR036638">
    <property type="entry name" value="HLH_DNA-bd_sf"/>
</dbReference>
<organism evidence="1 2">
    <name type="scientific">Paramaledivibacter caminithermalis (strain DSM 15212 / CIP 107654 / DViRD3)</name>
    <name type="common">Clostridium caminithermale</name>
    <dbReference type="NCBI Taxonomy" id="1121301"/>
    <lineage>
        <taxon>Bacteria</taxon>
        <taxon>Bacillati</taxon>
        <taxon>Bacillota</taxon>
        <taxon>Clostridia</taxon>
        <taxon>Peptostreptococcales</taxon>
        <taxon>Caminicellaceae</taxon>
        <taxon>Paramaledivibacter</taxon>
    </lineage>
</organism>
<reference evidence="1 2" key="1">
    <citation type="submission" date="2016-11" db="EMBL/GenBank/DDBJ databases">
        <authorList>
            <person name="Jaros S."/>
            <person name="Januszkiewicz K."/>
            <person name="Wedrychowicz H."/>
        </authorList>
    </citation>
    <scope>NUCLEOTIDE SEQUENCE [LARGE SCALE GENOMIC DNA]</scope>
    <source>
        <strain evidence="1 2">DSM 15212</strain>
    </source>
</reference>
<evidence type="ECO:0000313" key="1">
    <source>
        <dbReference type="EMBL" id="SHJ66129.1"/>
    </source>
</evidence>